<proteinExistence type="predicted"/>
<dbReference type="Proteomes" id="UP000199372">
    <property type="component" value="Unassembled WGS sequence"/>
</dbReference>
<dbReference type="OrthoDB" id="7916494at2"/>
<sequence>MQSRFHDPAGTFVASLFVILGIALALETRGMTAMGSVFPTTISIALIVFSAVLILRNLVLTLRGRGGSEAQSDEAPATGGSNARRAFFVGAMIAWIALIPVIGFLLASIAGYFAVMVVAMHERMSLKQIALLIVLGVAILAGFYLLMTEVLLIPMPRGHLF</sequence>
<keyword evidence="1" id="KW-0472">Membrane</keyword>
<dbReference type="AlphaFoldDB" id="A0A1H8DJN0"/>
<evidence type="ECO:0000313" key="3">
    <source>
        <dbReference type="EMBL" id="SEN06727.1"/>
    </source>
</evidence>
<organism evidence="3 4">
    <name type="scientific">Palleronia pelagia</name>
    <dbReference type="NCBI Taxonomy" id="387096"/>
    <lineage>
        <taxon>Bacteria</taxon>
        <taxon>Pseudomonadati</taxon>
        <taxon>Pseudomonadota</taxon>
        <taxon>Alphaproteobacteria</taxon>
        <taxon>Rhodobacterales</taxon>
        <taxon>Roseobacteraceae</taxon>
        <taxon>Palleronia</taxon>
    </lineage>
</organism>
<dbReference type="Pfam" id="PF07331">
    <property type="entry name" value="TctB"/>
    <property type="match status" value="1"/>
</dbReference>
<evidence type="ECO:0000313" key="4">
    <source>
        <dbReference type="Proteomes" id="UP000199372"/>
    </source>
</evidence>
<feature type="transmembrane region" description="Helical" evidence="1">
    <location>
        <begin position="35"/>
        <end position="55"/>
    </location>
</feature>
<evidence type="ECO:0000256" key="1">
    <source>
        <dbReference type="SAM" id="Phobius"/>
    </source>
</evidence>
<keyword evidence="1" id="KW-1133">Transmembrane helix</keyword>
<evidence type="ECO:0000259" key="2">
    <source>
        <dbReference type="Pfam" id="PF07331"/>
    </source>
</evidence>
<accession>A0A1H8DJN0</accession>
<keyword evidence="4" id="KW-1185">Reference proteome</keyword>
<dbReference type="EMBL" id="FOCM01000002">
    <property type="protein sequence ID" value="SEN06727.1"/>
    <property type="molecule type" value="Genomic_DNA"/>
</dbReference>
<name>A0A1H8DJN0_9RHOB</name>
<gene>
    <name evidence="3" type="ORF">SAMN04488011_102344</name>
</gene>
<feature type="transmembrane region" description="Helical" evidence="1">
    <location>
        <begin position="129"/>
        <end position="153"/>
    </location>
</feature>
<dbReference type="RefSeq" id="WP_091844662.1">
    <property type="nucleotide sequence ID" value="NZ_FOCM01000002.1"/>
</dbReference>
<dbReference type="InterPro" id="IPR009936">
    <property type="entry name" value="DUF1468"/>
</dbReference>
<reference evidence="4" key="1">
    <citation type="submission" date="2016-10" db="EMBL/GenBank/DDBJ databases">
        <authorList>
            <person name="Varghese N."/>
            <person name="Submissions S."/>
        </authorList>
    </citation>
    <scope>NUCLEOTIDE SEQUENCE [LARGE SCALE GENOMIC DNA]</scope>
    <source>
        <strain evidence="4">DSM 26893</strain>
    </source>
</reference>
<keyword evidence="1" id="KW-0812">Transmembrane</keyword>
<feature type="domain" description="DUF1468" evidence="2">
    <location>
        <begin position="15"/>
        <end position="156"/>
    </location>
</feature>
<feature type="transmembrane region" description="Helical" evidence="1">
    <location>
        <begin position="86"/>
        <end position="117"/>
    </location>
</feature>
<protein>
    <submittedName>
        <fullName evidence="3">Tripartite tricarboxylate transporter TctB family protein</fullName>
    </submittedName>
</protein>